<sequence length="231" mass="24490">MHRRYSLFAALTTSFGLILGSPAIASTTINDGAPTGFWNRLGPTVFGTVFTTPTHDTVLSDYTVYANTIPFQAGYQVRTDIFAWSGTSATGPLLFQSGVFTVPPSFSLEFPQNYIDLKANTGGLTLVAGQQYIALASTGPDLSPDVYGGFGVSSTTPYSPNNYGVYALYNPGNTIAGIVDNNAWQQLPSTPAFLAHFNAPAVPEPSGLAAIAASFLLLGAMTGRARFKRRL</sequence>
<organism evidence="1 2">
    <name type="scientific">Capsulimonas corticalis</name>
    <dbReference type="NCBI Taxonomy" id="2219043"/>
    <lineage>
        <taxon>Bacteria</taxon>
        <taxon>Bacillati</taxon>
        <taxon>Armatimonadota</taxon>
        <taxon>Armatimonadia</taxon>
        <taxon>Capsulimonadales</taxon>
        <taxon>Capsulimonadaceae</taxon>
        <taxon>Capsulimonas</taxon>
    </lineage>
</organism>
<protein>
    <submittedName>
        <fullName evidence="1">Uncharacterized protein</fullName>
    </submittedName>
</protein>
<reference evidence="1 2" key="1">
    <citation type="journal article" date="2019" name="Int. J. Syst. Evol. Microbiol.">
        <title>Capsulimonas corticalis gen. nov., sp. nov., an aerobic capsulated bacterium, of a novel bacterial order, Capsulimonadales ord. nov., of the class Armatimonadia of the phylum Armatimonadetes.</title>
        <authorList>
            <person name="Li J."/>
            <person name="Kudo C."/>
            <person name="Tonouchi A."/>
        </authorList>
    </citation>
    <scope>NUCLEOTIDE SEQUENCE [LARGE SCALE GENOMIC DNA]</scope>
    <source>
        <strain evidence="1 2">AX-7</strain>
    </source>
</reference>
<gene>
    <name evidence="1" type="ORF">CCAX7_63990</name>
</gene>
<dbReference type="KEGG" id="ccot:CCAX7_63990"/>
<evidence type="ECO:0000313" key="1">
    <source>
        <dbReference type="EMBL" id="BDI34348.1"/>
    </source>
</evidence>
<evidence type="ECO:0000313" key="2">
    <source>
        <dbReference type="Proteomes" id="UP000287394"/>
    </source>
</evidence>
<keyword evidence="2" id="KW-1185">Reference proteome</keyword>
<dbReference type="RefSeq" id="WP_119321875.1">
    <property type="nucleotide sequence ID" value="NZ_AP025739.1"/>
</dbReference>
<dbReference type="OrthoDB" id="572651at2"/>
<proteinExistence type="predicted"/>
<accession>A0A402CX51</accession>
<name>A0A402CX51_9BACT</name>
<dbReference type="EMBL" id="AP025739">
    <property type="protein sequence ID" value="BDI34348.1"/>
    <property type="molecule type" value="Genomic_DNA"/>
</dbReference>
<dbReference type="AlphaFoldDB" id="A0A402CX51"/>
<dbReference type="Proteomes" id="UP000287394">
    <property type="component" value="Chromosome"/>
</dbReference>